<proteinExistence type="inferred from homology"/>
<comment type="caution">
    <text evidence="5">The sequence shown here is derived from an EMBL/GenBank/DDBJ whole genome shotgun (WGS) entry which is preliminary data.</text>
</comment>
<dbReference type="AlphaFoldDB" id="A0A8J2T010"/>
<dbReference type="PROSITE" id="PS51858">
    <property type="entry name" value="PPPDE"/>
    <property type="match status" value="1"/>
</dbReference>
<dbReference type="Pfam" id="PF05903">
    <property type="entry name" value="Peptidase_C97"/>
    <property type="match status" value="1"/>
</dbReference>
<evidence type="ECO:0000256" key="1">
    <source>
        <dbReference type="ARBA" id="ARBA00008140"/>
    </source>
</evidence>
<keyword evidence="2" id="KW-0645">Protease</keyword>
<dbReference type="InterPro" id="IPR042266">
    <property type="entry name" value="PPPDE_sf"/>
</dbReference>
<dbReference type="GO" id="GO:0008233">
    <property type="term" value="F:peptidase activity"/>
    <property type="evidence" value="ECO:0007669"/>
    <property type="project" value="UniProtKB-KW"/>
</dbReference>
<accession>A0A8J2T010</accession>
<evidence type="ECO:0000313" key="5">
    <source>
        <dbReference type="EMBL" id="CAH0378362.1"/>
    </source>
</evidence>
<dbReference type="EMBL" id="CAKKNE010000005">
    <property type="protein sequence ID" value="CAH0378362.1"/>
    <property type="molecule type" value="Genomic_DNA"/>
</dbReference>
<organism evidence="5 6">
    <name type="scientific">Pelagomonas calceolata</name>
    <dbReference type="NCBI Taxonomy" id="35677"/>
    <lineage>
        <taxon>Eukaryota</taxon>
        <taxon>Sar</taxon>
        <taxon>Stramenopiles</taxon>
        <taxon>Ochrophyta</taxon>
        <taxon>Pelagophyceae</taxon>
        <taxon>Pelagomonadales</taxon>
        <taxon>Pelagomonadaceae</taxon>
        <taxon>Pelagomonas</taxon>
    </lineage>
</organism>
<evidence type="ECO:0000313" key="6">
    <source>
        <dbReference type="Proteomes" id="UP000789595"/>
    </source>
</evidence>
<dbReference type="Gene3D" id="3.90.1720.30">
    <property type="entry name" value="PPPDE domains"/>
    <property type="match status" value="1"/>
</dbReference>
<evidence type="ECO:0000256" key="3">
    <source>
        <dbReference type="ARBA" id="ARBA00022801"/>
    </source>
</evidence>
<dbReference type="InterPro" id="IPR008580">
    <property type="entry name" value="PPPDE_dom"/>
</dbReference>
<sequence>MRCLLLVTTACALAPITTPPKRTEFREGIGGATKEQAVAVGETVECAKKPIGPRDVIVRCYDISSDGKLAPALSLATSKRVHWFPKLTCSVGDRAWAYDGEIEPTSNSVVARAAGEPVFSFNLGESVYDDAGIDEVLRKMEADYNEEEYDFFFRNCNHFADDLGRRLSGGNEVDRKFMEDFVIFESESLLCNMASFQRSMTMAVTRQIQKIVIVSWRRSWKKALAEEAEASKVTT</sequence>
<dbReference type="GO" id="GO:0006508">
    <property type="term" value="P:proteolysis"/>
    <property type="evidence" value="ECO:0007669"/>
    <property type="project" value="UniProtKB-KW"/>
</dbReference>
<comment type="similarity">
    <text evidence="1">Belongs to the DeSI family.</text>
</comment>
<reference evidence="5" key="1">
    <citation type="submission" date="2021-11" db="EMBL/GenBank/DDBJ databases">
        <authorList>
            <consortium name="Genoscope - CEA"/>
            <person name="William W."/>
        </authorList>
    </citation>
    <scope>NUCLEOTIDE SEQUENCE</scope>
</reference>
<evidence type="ECO:0000259" key="4">
    <source>
        <dbReference type="PROSITE" id="PS51858"/>
    </source>
</evidence>
<keyword evidence="3" id="KW-0378">Hydrolase</keyword>
<dbReference type="OrthoDB" id="412286at2759"/>
<feature type="domain" description="PPPDE" evidence="4">
    <location>
        <begin position="54"/>
        <end position="180"/>
    </location>
</feature>
<protein>
    <recommendedName>
        <fullName evidence="4">PPPDE domain-containing protein</fullName>
    </recommendedName>
</protein>
<name>A0A8J2T010_9STRA</name>
<dbReference type="Proteomes" id="UP000789595">
    <property type="component" value="Unassembled WGS sequence"/>
</dbReference>
<gene>
    <name evidence="5" type="ORF">PECAL_5P28720</name>
</gene>
<evidence type="ECO:0000256" key="2">
    <source>
        <dbReference type="ARBA" id="ARBA00022670"/>
    </source>
</evidence>
<keyword evidence="6" id="KW-1185">Reference proteome</keyword>
<dbReference type="SMART" id="SM01179">
    <property type="entry name" value="DUF862"/>
    <property type="match status" value="1"/>
</dbReference>